<comment type="caution">
    <text evidence="1">The sequence shown here is derived from an EMBL/GenBank/DDBJ whole genome shotgun (WGS) entry which is preliminary data.</text>
</comment>
<protein>
    <submittedName>
        <fullName evidence="1">C6 zinc finger protein</fullName>
    </submittedName>
</protein>
<accession>A0A9P7UDE6</accession>
<evidence type="ECO:0000313" key="2">
    <source>
        <dbReference type="Proteomes" id="UP000699042"/>
    </source>
</evidence>
<name>A0A9P7UDE6_9PEZI</name>
<organism evidence="1 2">
    <name type="scientific">Colletotrichum scovillei</name>
    <dbReference type="NCBI Taxonomy" id="1209932"/>
    <lineage>
        <taxon>Eukaryota</taxon>
        <taxon>Fungi</taxon>
        <taxon>Dikarya</taxon>
        <taxon>Ascomycota</taxon>
        <taxon>Pezizomycotina</taxon>
        <taxon>Sordariomycetes</taxon>
        <taxon>Hypocreomycetidae</taxon>
        <taxon>Glomerellales</taxon>
        <taxon>Glomerellaceae</taxon>
        <taxon>Colletotrichum</taxon>
        <taxon>Colletotrichum acutatum species complex</taxon>
    </lineage>
</organism>
<reference evidence="1" key="1">
    <citation type="submission" date="2021-05" db="EMBL/GenBank/DDBJ databases">
        <title>Comparative genomics of three Colletotrichum scovillei strains and genetic complementation revealed genes involved fungal growth and virulence on chili pepper.</title>
        <authorList>
            <person name="Hsieh D.-K."/>
            <person name="Chuang S.-C."/>
            <person name="Chen C.-Y."/>
            <person name="Chao Y.-T."/>
            <person name="Lu M.-Y.J."/>
            <person name="Lee M.-H."/>
            <person name="Shih M.-C."/>
        </authorList>
    </citation>
    <scope>NUCLEOTIDE SEQUENCE</scope>
    <source>
        <strain evidence="1">Coll-153</strain>
    </source>
</reference>
<gene>
    <name evidence="1" type="ORF">JMJ77_011109</name>
</gene>
<evidence type="ECO:0000313" key="1">
    <source>
        <dbReference type="EMBL" id="KAG7047767.1"/>
    </source>
</evidence>
<keyword evidence="2" id="KW-1185">Reference proteome</keyword>
<dbReference type="EMBL" id="JAESDN010000007">
    <property type="protein sequence ID" value="KAG7047767.1"/>
    <property type="molecule type" value="Genomic_DNA"/>
</dbReference>
<sequence length="232" mass="25136">MRRGQGTGTEGVLAQNILLMVSSLQGNSDKGGKRVLLTFDILCEKSFVVKASRALRLTIQTTSTKFDEPSAFLNSACNSPDEFMNFLMTEALCEGFQSPFRKEGQILCATYDLLVRASLNKSSGIRCGAGRRAFGSGVDDFSEIVGSGDLDAGVGSVAKSKTDTVHPCCISSGVPEDRLTLRRIAYMATKEYVLFGLRASFLTPKTHSLFLLCENCVSTGIERDCESYADSF</sequence>
<dbReference type="Proteomes" id="UP000699042">
    <property type="component" value="Unassembled WGS sequence"/>
</dbReference>
<proteinExistence type="predicted"/>
<dbReference type="AlphaFoldDB" id="A0A9P7UDE6"/>